<dbReference type="Pfam" id="PF02130">
    <property type="entry name" value="YbeY"/>
    <property type="match status" value="1"/>
</dbReference>
<dbReference type="InterPro" id="IPR002036">
    <property type="entry name" value="YbeY"/>
</dbReference>
<accession>A0A2D0N5L5</accession>
<dbReference type="GO" id="GO:0008270">
    <property type="term" value="F:zinc ion binding"/>
    <property type="evidence" value="ECO:0007669"/>
    <property type="project" value="UniProtKB-UniRule"/>
</dbReference>
<keyword evidence="9" id="KW-1185">Reference proteome</keyword>
<dbReference type="PANTHER" id="PTHR46986:SF1">
    <property type="entry name" value="ENDORIBONUCLEASE YBEY, CHLOROPLASTIC"/>
    <property type="match status" value="1"/>
</dbReference>
<keyword evidence="7" id="KW-0963">Cytoplasm</keyword>
<comment type="subcellular location">
    <subcellularLocation>
        <location evidence="7">Cytoplasm</location>
    </subcellularLocation>
</comment>
<evidence type="ECO:0000256" key="4">
    <source>
        <dbReference type="ARBA" id="ARBA00022759"/>
    </source>
</evidence>
<dbReference type="RefSeq" id="WP_099153016.1">
    <property type="nucleotide sequence ID" value="NZ_PDUD01000030.1"/>
</dbReference>
<dbReference type="InterPro" id="IPR023091">
    <property type="entry name" value="MetalPrtase_cat_dom_sf_prd"/>
</dbReference>
<gene>
    <name evidence="7 8" type="primary">ybeY</name>
    <name evidence="8" type="ORF">CRP01_25905</name>
</gene>
<dbReference type="EC" id="3.1.-.-" evidence="7"/>
<evidence type="ECO:0000256" key="2">
    <source>
        <dbReference type="ARBA" id="ARBA00022722"/>
    </source>
</evidence>
<keyword evidence="5 7" id="KW-0378">Hydrolase</keyword>
<keyword evidence="7" id="KW-0690">Ribosome biogenesis</keyword>
<reference evidence="8 9" key="1">
    <citation type="submission" date="2017-10" db="EMBL/GenBank/DDBJ databases">
        <title>The draft genome sequence of Lewinella nigricans NBRC 102662.</title>
        <authorList>
            <person name="Wang K."/>
        </authorList>
    </citation>
    <scope>NUCLEOTIDE SEQUENCE [LARGE SCALE GENOMIC DNA]</scope>
    <source>
        <strain evidence="8 9">NBRC 102662</strain>
    </source>
</reference>
<comment type="caution">
    <text evidence="8">The sequence shown here is derived from an EMBL/GenBank/DDBJ whole genome shotgun (WGS) entry which is preliminary data.</text>
</comment>
<feature type="binding site" evidence="7">
    <location>
        <position position="136"/>
    </location>
    <ligand>
        <name>Zn(2+)</name>
        <dbReference type="ChEBI" id="CHEBI:29105"/>
        <note>catalytic</note>
    </ligand>
</feature>
<keyword evidence="3 7" id="KW-0479">Metal-binding</keyword>
<comment type="function">
    <text evidence="7">Single strand-specific metallo-endoribonuclease involved in late-stage 70S ribosome quality control and in maturation of the 3' terminus of the 16S rRNA.</text>
</comment>
<protein>
    <recommendedName>
        <fullName evidence="7">Endoribonuclease YbeY</fullName>
        <ecNumber evidence="7">3.1.-.-</ecNumber>
    </recommendedName>
</protein>
<evidence type="ECO:0000313" key="8">
    <source>
        <dbReference type="EMBL" id="PHN03688.1"/>
    </source>
</evidence>
<dbReference type="GO" id="GO:0004222">
    <property type="term" value="F:metalloendopeptidase activity"/>
    <property type="evidence" value="ECO:0007669"/>
    <property type="project" value="InterPro"/>
</dbReference>
<keyword evidence="7" id="KW-0698">rRNA processing</keyword>
<keyword evidence="2 7" id="KW-0540">Nuclease</keyword>
<evidence type="ECO:0000256" key="5">
    <source>
        <dbReference type="ARBA" id="ARBA00022801"/>
    </source>
</evidence>
<feature type="binding site" evidence="7">
    <location>
        <position position="130"/>
    </location>
    <ligand>
        <name>Zn(2+)</name>
        <dbReference type="ChEBI" id="CHEBI:29105"/>
        <note>catalytic</note>
    </ligand>
</feature>
<evidence type="ECO:0000313" key="9">
    <source>
        <dbReference type="Proteomes" id="UP000223913"/>
    </source>
</evidence>
<proteinExistence type="inferred from homology"/>
<dbReference type="Proteomes" id="UP000223913">
    <property type="component" value="Unassembled WGS sequence"/>
</dbReference>
<dbReference type="PANTHER" id="PTHR46986">
    <property type="entry name" value="ENDORIBONUCLEASE YBEY, CHLOROPLASTIC"/>
    <property type="match status" value="1"/>
</dbReference>
<dbReference type="GO" id="GO:0005737">
    <property type="term" value="C:cytoplasm"/>
    <property type="evidence" value="ECO:0007669"/>
    <property type="project" value="UniProtKB-SubCell"/>
</dbReference>
<evidence type="ECO:0000256" key="7">
    <source>
        <dbReference type="HAMAP-Rule" id="MF_00009"/>
    </source>
</evidence>
<evidence type="ECO:0000256" key="6">
    <source>
        <dbReference type="ARBA" id="ARBA00022833"/>
    </source>
</evidence>
<feature type="binding site" evidence="7">
    <location>
        <position position="126"/>
    </location>
    <ligand>
        <name>Zn(2+)</name>
        <dbReference type="ChEBI" id="CHEBI:29105"/>
        <note>catalytic</note>
    </ligand>
</feature>
<comment type="cofactor">
    <cofactor evidence="7">
        <name>Zn(2+)</name>
        <dbReference type="ChEBI" id="CHEBI:29105"/>
    </cofactor>
    <text evidence="7">Binds 1 zinc ion.</text>
</comment>
<keyword evidence="6 7" id="KW-0862">Zinc</keyword>
<dbReference type="AlphaFoldDB" id="A0A2D0N5L5"/>
<dbReference type="NCBIfam" id="TIGR00043">
    <property type="entry name" value="rRNA maturation RNase YbeY"/>
    <property type="match status" value="1"/>
</dbReference>
<dbReference type="EMBL" id="PDUD01000030">
    <property type="protein sequence ID" value="PHN03688.1"/>
    <property type="molecule type" value="Genomic_DNA"/>
</dbReference>
<dbReference type="SUPFAM" id="SSF55486">
    <property type="entry name" value="Metalloproteases ('zincins'), catalytic domain"/>
    <property type="match status" value="1"/>
</dbReference>
<evidence type="ECO:0000256" key="1">
    <source>
        <dbReference type="ARBA" id="ARBA00010875"/>
    </source>
</evidence>
<comment type="similarity">
    <text evidence="1 7">Belongs to the endoribonuclease YbeY family.</text>
</comment>
<dbReference type="GO" id="GO:0004521">
    <property type="term" value="F:RNA endonuclease activity"/>
    <property type="evidence" value="ECO:0007669"/>
    <property type="project" value="UniProtKB-UniRule"/>
</dbReference>
<name>A0A2D0N5L5_FLAN2</name>
<keyword evidence="4 7" id="KW-0255">Endonuclease</keyword>
<dbReference type="HAMAP" id="MF_00009">
    <property type="entry name" value="Endoribonucl_YbeY"/>
    <property type="match status" value="1"/>
</dbReference>
<dbReference type="OrthoDB" id="9811984at2"/>
<organism evidence="8 9">
    <name type="scientific">Flavilitoribacter nigricans (strain ATCC 23147 / DSM 23189 / NBRC 102662 / NCIMB 1420 / SS-2)</name>
    <name type="common">Lewinella nigricans</name>
    <dbReference type="NCBI Taxonomy" id="1122177"/>
    <lineage>
        <taxon>Bacteria</taxon>
        <taxon>Pseudomonadati</taxon>
        <taxon>Bacteroidota</taxon>
        <taxon>Saprospiria</taxon>
        <taxon>Saprospirales</taxon>
        <taxon>Lewinellaceae</taxon>
        <taxon>Flavilitoribacter</taxon>
    </lineage>
</organism>
<evidence type="ECO:0000256" key="3">
    <source>
        <dbReference type="ARBA" id="ARBA00022723"/>
    </source>
</evidence>
<sequence>MTEEGFPFILPPEDEEPSAEGITFQVESTNFELADPESTIDWIASVIQRENCRLLVLNYVFCSDDYLHRINLEYLDHDTLTDIITFPYADPPVIHGDIFISIDRIRDNADSLQTEFTDELHRVMIHGVLHLCGYGDKSPAEKKLMTQKEDEALSLIR</sequence>
<dbReference type="Gene3D" id="3.40.390.30">
    <property type="entry name" value="Metalloproteases ('zincins'), catalytic domain"/>
    <property type="match status" value="1"/>
</dbReference>
<dbReference type="GO" id="GO:0006364">
    <property type="term" value="P:rRNA processing"/>
    <property type="evidence" value="ECO:0007669"/>
    <property type="project" value="UniProtKB-UniRule"/>
</dbReference>